<dbReference type="GO" id="GO:0003755">
    <property type="term" value="F:peptidyl-prolyl cis-trans isomerase activity"/>
    <property type="evidence" value="ECO:0007669"/>
    <property type="project" value="UniProtKB-KW"/>
</dbReference>
<dbReference type="Gene3D" id="3.10.50.40">
    <property type="match status" value="1"/>
</dbReference>
<dbReference type="eggNOG" id="KOG0549">
    <property type="taxonomic scope" value="Eukaryota"/>
</dbReference>
<comment type="catalytic activity">
    <reaction evidence="1 5">
        <text>[protein]-peptidylproline (omega=180) = [protein]-peptidylproline (omega=0)</text>
        <dbReference type="Rhea" id="RHEA:16237"/>
        <dbReference type="Rhea" id="RHEA-COMP:10747"/>
        <dbReference type="Rhea" id="RHEA-COMP:10748"/>
        <dbReference type="ChEBI" id="CHEBI:83833"/>
        <dbReference type="ChEBI" id="CHEBI:83834"/>
        <dbReference type="EC" id="5.2.1.8"/>
    </reaction>
</comment>
<dbReference type="KEGG" id="ehx:EMIHUDRAFT_243188"/>
<evidence type="ECO:0000256" key="1">
    <source>
        <dbReference type="ARBA" id="ARBA00000971"/>
    </source>
</evidence>
<dbReference type="PaxDb" id="2903-EOD19184"/>
<dbReference type="EnsemblProtists" id="EOD19184">
    <property type="protein sequence ID" value="EOD19184"/>
    <property type="gene ID" value="EMIHUDRAFT_243188"/>
</dbReference>
<dbReference type="Proteomes" id="UP000013827">
    <property type="component" value="Unassembled WGS sequence"/>
</dbReference>
<feature type="signal peptide" evidence="6">
    <location>
        <begin position="1"/>
        <end position="21"/>
    </location>
</feature>
<dbReference type="AlphaFoldDB" id="A0A0D3J6P9"/>
<proteinExistence type="predicted"/>
<dbReference type="HOGENOM" id="CLU_1236991_0_0_1"/>
<feature type="chain" id="PRO_5044241839" description="peptidylprolyl isomerase" evidence="6">
    <location>
        <begin position="22"/>
        <end position="224"/>
    </location>
</feature>
<evidence type="ECO:0000256" key="3">
    <source>
        <dbReference type="ARBA" id="ARBA00023110"/>
    </source>
</evidence>
<accession>A0A0D3J6P9</accession>
<keyword evidence="6" id="KW-0732">Signal</keyword>
<sequence>MRGTLPLLVGLLARAAAGSSADWLEDNKRSHPDLVELPTGLQYRVLESGSSSGERPNANSLCECHYEGRLVDGSIFDSSHARGRPATFKPSKVVPGWTLALQMMRPGDKWQLFLPPSLGYGEAGMPPRIPPSAVLIFELELLSVSEEAPMTFLQTAAYGILTLAFGYAGPDPLAVAVALNSGPDGTLTLAFGHAGAAQRLRVAALGLLRKKDTRPTVPLEQALP</sequence>
<organism evidence="8 9">
    <name type="scientific">Emiliania huxleyi (strain CCMP1516)</name>
    <dbReference type="NCBI Taxonomy" id="280463"/>
    <lineage>
        <taxon>Eukaryota</taxon>
        <taxon>Haptista</taxon>
        <taxon>Haptophyta</taxon>
        <taxon>Prymnesiophyceae</taxon>
        <taxon>Isochrysidales</taxon>
        <taxon>Noelaerhabdaceae</taxon>
        <taxon>Emiliania</taxon>
    </lineage>
</organism>
<dbReference type="STRING" id="2903.R1EE67"/>
<dbReference type="InterPro" id="IPR046357">
    <property type="entry name" value="PPIase_dom_sf"/>
</dbReference>
<dbReference type="SUPFAM" id="SSF54534">
    <property type="entry name" value="FKBP-like"/>
    <property type="match status" value="1"/>
</dbReference>
<dbReference type="PANTHER" id="PTHR43811">
    <property type="entry name" value="FKBP-TYPE PEPTIDYL-PROLYL CIS-TRANS ISOMERASE FKPA"/>
    <property type="match status" value="1"/>
</dbReference>
<dbReference type="Pfam" id="PF00254">
    <property type="entry name" value="FKBP_C"/>
    <property type="match status" value="1"/>
</dbReference>
<keyword evidence="4 5" id="KW-0413">Isomerase</keyword>
<reference evidence="8" key="2">
    <citation type="submission" date="2024-10" db="UniProtKB">
        <authorList>
            <consortium name="EnsemblProtists"/>
        </authorList>
    </citation>
    <scope>IDENTIFICATION</scope>
</reference>
<dbReference type="PANTHER" id="PTHR43811:SF19">
    <property type="entry name" value="39 KDA FK506-BINDING NUCLEAR PROTEIN"/>
    <property type="match status" value="1"/>
</dbReference>
<dbReference type="RefSeq" id="XP_005771613.1">
    <property type="nucleotide sequence ID" value="XM_005771556.1"/>
</dbReference>
<dbReference type="GeneID" id="17264731"/>
<evidence type="ECO:0000256" key="2">
    <source>
        <dbReference type="ARBA" id="ARBA00013194"/>
    </source>
</evidence>
<keyword evidence="9" id="KW-1185">Reference proteome</keyword>
<evidence type="ECO:0000256" key="5">
    <source>
        <dbReference type="PROSITE-ProRule" id="PRU00277"/>
    </source>
</evidence>
<dbReference type="EC" id="5.2.1.8" evidence="2 5"/>
<evidence type="ECO:0000256" key="6">
    <source>
        <dbReference type="SAM" id="SignalP"/>
    </source>
</evidence>
<keyword evidence="3 5" id="KW-0697">Rotamase</keyword>
<feature type="domain" description="PPIase FKBP-type" evidence="7">
    <location>
        <begin position="59"/>
        <end position="145"/>
    </location>
</feature>
<evidence type="ECO:0000259" key="7">
    <source>
        <dbReference type="PROSITE" id="PS50059"/>
    </source>
</evidence>
<evidence type="ECO:0000313" key="9">
    <source>
        <dbReference type="Proteomes" id="UP000013827"/>
    </source>
</evidence>
<dbReference type="InterPro" id="IPR001179">
    <property type="entry name" value="PPIase_FKBP_dom"/>
</dbReference>
<name>A0A0D3J6P9_EMIH1</name>
<reference evidence="9" key="1">
    <citation type="journal article" date="2013" name="Nature">
        <title>Pan genome of the phytoplankton Emiliania underpins its global distribution.</title>
        <authorList>
            <person name="Read B.A."/>
            <person name="Kegel J."/>
            <person name="Klute M.J."/>
            <person name="Kuo A."/>
            <person name="Lefebvre S.C."/>
            <person name="Maumus F."/>
            <person name="Mayer C."/>
            <person name="Miller J."/>
            <person name="Monier A."/>
            <person name="Salamov A."/>
            <person name="Young J."/>
            <person name="Aguilar M."/>
            <person name="Claverie J.M."/>
            <person name="Frickenhaus S."/>
            <person name="Gonzalez K."/>
            <person name="Herman E.K."/>
            <person name="Lin Y.C."/>
            <person name="Napier J."/>
            <person name="Ogata H."/>
            <person name="Sarno A.F."/>
            <person name="Shmutz J."/>
            <person name="Schroeder D."/>
            <person name="de Vargas C."/>
            <person name="Verret F."/>
            <person name="von Dassow P."/>
            <person name="Valentin K."/>
            <person name="Van de Peer Y."/>
            <person name="Wheeler G."/>
            <person name="Dacks J.B."/>
            <person name="Delwiche C.F."/>
            <person name="Dyhrman S.T."/>
            <person name="Glockner G."/>
            <person name="John U."/>
            <person name="Richards T."/>
            <person name="Worden A.Z."/>
            <person name="Zhang X."/>
            <person name="Grigoriev I.V."/>
            <person name="Allen A.E."/>
            <person name="Bidle K."/>
            <person name="Borodovsky M."/>
            <person name="Bowler C."/>
            <person name="Brownlee C."/>
            <person name="Cock J.M."/>
            <person name="Elias M."/>
            <person name="Gladyshev V.N."/>
            <person name="Groth M."/>
            <person name="Guda C."/>
            <person name="Hadaegh A."/>
            <person name="Iglesias-Rodriguez M.D."/>
            <person name="Jenkins J."/>
            <person name="Jones B.M."/>
            <person name="Lawson T."/>
            <person name="Leese F."/>
            <person name="Lindquist E."/>
            <person name="Lobanov A."/>
            <person name="Lomsadze A."/>
            <person name="Malik S.B."/>
            <person name="Marsh M.E."/>
            <person name="Mackinder L."/>
            <person name="Mock T."/>
            <person name="Mueller-Roeber B."/>
            <person name="Pagarete A."/>
            <person name="Parker M."/>
            <person name="Probert I."/>
            <person name="Quesneville H."/>
            <person name="Raines C."/>
            <person name="Rensing S.A."/>
            <person name="Riano-Pachon D.M."/>
            <person name="Richier S."/>
            <person name="Rokitta S."/>
            <person name="Shiraiwa Y."/>
            <person name="Soanes D.M."/>
            <person name="van der Giezen M."/>
            <person name="Wahlund T.M."/>
            <person name="Williams B."/>
            <person name="Wilson W."/>
            <person name="Wolfe G."/>
            <person name="Wurch L.L."/>
        </authorList>
    </citation>
    <scope>NUCLEOTIDE SEQUENCE</scope>
</reference>
<protein>
    <recommendedName>
        <fullName evidence="2 5">peptidylprolyl isomerase</fullName>
        <ecNumber evidence="2 5">5.2.1.8</ecNumber>
    </recommendedName>
</protein>
<evidence type="ECO:0000313" key="8">
    <source>
        <dbReference type="EnsemblProtists" id="EOD19184"/>
    </source>
</evidence>
<dbReference type="PROSITE" id="PS50059">
    <property type="entry name" value="FKBP_PPIASE"/>
    <property type="match status" value="1"/>
</dbReference>
<evidence type="ECO:0000256" key="4">
    <source>
        <dbReference type="ARBA" id="ARBA00023235"/>
    </source>
</evidence>